<dbReference type="AlphaFoldDB" id="A0ABD1L4R3"/>
<gene>
    <name evidence="1" type="ORF">Fmac_032375</name>
</gene>
<dbReference type="Proteomes" id="UP001603857">
    <property type="component" value="Unassembled WGS sequence"/>
</dbReference>
<accession>A0ABD1L4R3</accession>
<keyword evidence="2" id="KW-1185">Reference proteome</keyword>
<dbReference type="EMBL" id="JBGMDY010000011">
    <property type="protein sequence ID" value="KAL2318499.1"/>
    <property type="molecule type" value="Genomic_DNA"/>
</dbReference>
<evidence type="ECO:0000313" key="1">
    <source>
        <dbReference type="EMBL" id="KAL2318499.1"/>
    </source>
</evidence>
<protein>
    <submittedName>
        <fullName evidence="1">Uncharacterized protein</fullName>
    </submittedName>
</protein>
<sequence>MIQGLIKFHAHIKLPVNSNVEGVIENIIKIKHLKERAPLLLHLLHQDDSFDVFSDVTSMLKIFLHGEGIYAKHLLQKLSIEPLLEQEETTYDFSEKVMVVRIDEHDGDNVEAPLFSWRKLWLFTGLGFFQGIAFLDP</sequence>
<reference evidence="1 2" key="1">
    <citation type="submission" date="2024-08" db="EMBL/GenBank/DDBJ databases">
        <title>Insights into the chromosomal genome structure of Flemingia macrophylla.</title>
        <authorList>
            <person name="Ding Y."/>
            <person name="Zhao Y."/>
            <person name="Bi W."/>
            <person name="Wu M."/>
            <person name="Zhao G."/>
            <person name="Gong Y."/>
            <person name="Li W."/>
            <person name="Zhang P."/>
        </authorList>
    </citation>
    <scope>NUCLEOTIDE SEQUENCE [LARGE SCALE GENOMIC DNA]</scope>
    <source>
        <strain evidence="1">DYQJB</strain>
        <tissue evidence="1">Leaf</tissue>
    </source>
</reference>
<organism evidence="1 2">
    <name type="scientific">Flemingia macrophylla</name>
    <dbReference type="NCBI Taxonomy" id="520843"/>
    <lineage>
        <taxon>Eukaryota</taxon>
        <taxon>Viridiplantae</taxon>
        <taxon>Streptophyta</taxon>
        <taxon>Embryophyta</taxon>
        <taxon>Tracheophyta</taxon>
        <taxon>Spermatophyta</taxon>
        <taxon>Magnoliopsida</taxon>
        <taxon>eudicotyledons</taxon>
        <taxon>Gunneridae</taxon>
        <taxon>Pentapetalae</taxon>
        <taxon>rosids</taxon>
        <taxon>fabids</taxon>
        <taxon>Fabales</taxon>
        <taxon>Fabaceae</taxon>
        <taxon>Papilionoideae</taxon>
        <taxon>50 kb inversion clade</taxon>
        <taxon>NPAAA clade</taxon>
        <taxon>indigoferoid/millettioid clade</taxon>
        <taxon>Phaseoleae</taxon>
        <taxon>Flemingia</taxon>
    </lineage>
</organism>
<proteinExistence type="predicted"/>
<name>A0ABD1L4R3_9FABA</name>
<comment type="caution">
    <text evidence="1">The sequence shown here is derived from an EMBL/GenBank/DDBJ whole genome shotgun (WGS) entry which is preliminary data.</text>
</comment>
<evidence type="ECO:0000313" key="2">
    <source>
        <dbReference type="Proteomes" id="UP001603857"/>
    </source>
</evidence>